<accession>A0A0C9UM19</accession>
<dbReference type="GO" id="GO:0046872">
    <property type="term" value="F:metal ion binding"/>
    <property type="evidence" value="ECO:0007669"/>
    <property type="project" value="UniProtKB-UniRule"/>
</dbReference>
<dbReference type="InterPro" id="IPR036457">
    <property type="entry name" value="PPM-type-like_dom_sf"/>
</dbReference>
<evidence type="ECO:0000259" key="2">
    <source>
        <dbReference type="PROSITE" id="PS51746"/>
    </source>
</evidence>
<feature type="non-terminal residue" evidence="3">
    <location>
        <position position="1"/>
    </location>
</feature>
<evidence type="ECO:0000313" key="4">
    <source>
        <dbReference type="Proteomes" id="UP000054279"/>
    </source>
</evidence>
<dbReference type="EC" id="3.1.3.16" evidence="1"/>
<comment type="cofactor">
    <cofactor evidence="1">
        <name>Mn(2+)</name>
        <dbReference type="ChEBI" id="CHEBI:29035"/>
    </cofactor>
</comment>
<dbReference type="Gene3D" id="3.60.40.10">
    <property type="entry name" value="PPM-type phosphatase domain"/>
    <property type="match status" value="1"/>
</dbReference>
<reference evidence="3 4" key="1">
    <citation type="submission" date="2014-06" db="EMBL/GenBank/DDBJ databases">
        <title>Evolutionary Origins and Diversification of the Mycorrhizal Mutualists.</title>
        <authorList>
            <consortium name="DOE Joint Genome Institute"/>
            <consortium name="Mycorrhizal Genomics Consortium"/>
            <person name="Kohler A."/>
            <person name="Kuo A."/>
            <person name="Nagy L.G."/>
            <person name="Floudas D."/>
            <person name="Copeland A."/>
            <person name="Barry K.W."/>
            <person name="Cichocki N."/>
            <person name="Veneault-Fourrey C."/>
            <person name="LaButti K."/>
            <person name="Lindquist E.A."/>
            <person name="Lipzen A."/>
            <person name="Lundell T."/>
            <person name="Morin E."/>
            <person name="Murat C."/>
            <person name="Riley R."/>
            <person name="Ohm R."/>
            <person name="Sun H."/>
            <person name="Tunlid A."/>
            <person name="Henrissat B."/>
            <person name="Grigoriev I.V."/>
            <person name="Hibbett D.S."/>
            <person name="Martin F."/>
        </authorList>
    </citation>
    <scope>NUCLEOTIDE SEQUENCE [LARGE SCALE GENOMIC DNA]</scope>
    <source>
        <strain evidence="3 4">SS14</strain>
    </source>
</reference>
<evidence type="ECO:0000313" key="3">
    <source>
        <dbReference type="EMBL" id="KIJ29852.1"/>
    </source>
</evidence>
<name>A0A0C9UM19_SPHS4</name>
<comment type="catalytic activity">
    <reaction evidence="1">
        <text>O-phospho-L-seryl-[protein] + H2O = L-seryl-[protein] + phosphate</text>
        <dbReference type="Rhea" id="RHEA:20629"/>
        <dbReference type="Rhea" id="RHEA-COMP:9863"/>
        <dbReference type="Rhea" id="RHEA-COMP:11604"/>
        <dbReference type="ChEBI" id="CHEBI:15377"/>
        <dbReference type="ChEBI" id="CHEBI:29999"/>
        <dbReference type="ChEBI" id="CHEBI:43474"/>
        <dbReference type="ChEBI" id="CHEBI:83421"/>
        <dbReference type="EC" id="3.1.3.16"/>
    </reaction>
</comment>
<dbReference type="GO" id="GO:0004722">
    <property type="term" value="F:protein serine/threonine phosphatase activity"/>
    <property type="evidence" value="ECO:0007669"/>
    <property type="project" value="UniProtKB-EC"/>
</dbReference>
<comment type="catalytic activity">
    <reaction evidence="1">
        <text>O-phospho-L-threonyl-[protein] + H2O = L-threonyl-[protein] + phosphate</text>
        <dbReference type="Rhea" id="RHEA:47004"/>
        <dbReference type="Rhea" id="RHEA-COMP:11060"/>
        <dbReference type="Rhea" id="RHEA-COMP:11605"/>
        <dbReference type="ChEBI" id="CHEBI:15377"/>
        <dbReference type="ChEBI" id="CHEBI:30013"/>
        <dbReference type="ChEBI" id="CHEBI:43474"/>
        <dbReference type="ChEBI" id="CHEBI:61977"/>
        <dbReference type="EC" id="3.1.3.16"/>
    </reaction>
</comment>
<dbReference type="InterPro" id="IPR001932">
    <property type="entry name" value="PPM-type_phosphatase-like_dom"/>
</dbReference>
<dbReference type="HOGENOM" id="CLU_029404_3_0_1"/>
<comment type="cofactor">
    <cofactor evidence="1">
        <name>Mg(2+)</name>
        <dbReference type="ChEBI" id="CHEBI:18420"/>
    </cofactor>
</comment>
<dbReference type="PANTHER" id="PTHR12320">
    <property type="entry name" value="PROTEIN PHOSPHATASE 2C"/>
    <property type="match status" value="1"/>
</dbReference>
<dbReference type="EMBL" id="KN837273">
    <property type="protein sequence ID" value="KIJ29852.1"/>
    <property type="molecule type" value="Genomic_DNA"/>
</dbReference>
<proteinExistence type="inferred from homology"/>
<keyword evidence="1" id="KW-0378">Hydrolase</keyword>
<protein>
    <recommendedName>
        <fullName evidence="1">Protein phosphatase</fullName>
        <ecNumber evidence="1">3.1.3.16</ecNumber>
    </recommendedName>
</protein>
<keyword evidence="1" id="KW-0460">Magnesium</keyword>
<dbReference type="OrthoDB" id="60843at2759"/>
<comment type="similarity">
    <text evidence="1">Belongs to the PP2C family.</text>
</comment>
<keyword evidence="1" id="KW-0904">Protein phosphatase</keyword>
<evidence type="ECO:0000256" key="1">
    <source>
        <dbReference type="RuleBase" id="RU366020"/>
    </source>
</evidence>
<keyword evidence="1" id="KW-0479">Metal-binding</keyword>
<sequence>SFGVADGVGAWVQSGIDPSLFSQALCYHAHRYTKNAWAGEPETEPGDFYDEPVEGWELTPQECIELSHGGVLRERVVEAGSSTICILNLNTRTGVLRAANLGDSGFSILRSLNIAYTQPPQTHFFNCPFQLAKLPSRLRRYSGAYVDSPKQAATYTSQLRGGDVVIAYTDGLADNVFPSEISTVVSLAMRQSTQEEQQAQDIADRLVEYARTCMFKKDRVSPFEKSASREGIFYRGGKVDDVTVVVAVVEECQ</sequence>
<dbReference type="PANTHER" id="PTHR12320:SF1">
    <property type="entry name" value="PROTEIN PHOSPHATASE PTC7 HOMOLOG"/>
    <property type="match status" value="1"/>
</dbReference>
<gene>
    <name evidence="3" type="ORF">M422DRAFT_268629</name>
</gene>
<feature type="domain" description="PPM-type phosphatase" evidence="2">
    <location>
        <begin position="1"/>
        <end position="249"/>
    </location>
</feature>
<dbReference type="PROSITE" id="PS51746">
    <property type="entry name" value="PPM_2"/>
    <property type="match status" value="1"/>
</dbReference>
<keyword evidence="4" id="KW-1185">Reference proteome</keyword>
<dbReference type="AlphaFoldDB" id="A0A0C9UM19"/>
<organism evidence="3 4">
    <name type="scientific">Sphaerobolus stellatus (strain SS14)</name>
    <dbReference type="NCBI Taxonomy" id="990650"/>
    <lineage>
        <taxon>Eukaryota</taxon>
        <taxon>Fungi</taxon>
        <taxon>Dikarya</taxon>
        <taxon>Basidiomycota</taxon>
        <taxon>Agaricomycotina</taxon>
        <taxon>Agaricomycetes</taxon>
        <taxon>Phallomycetidae</taxon>
        <taxon>Geastrales</taxon>
        <taxon>Sphaerobolaceae</taxon>
        <taxon>Sphaerobolus</taxon>
    </lineage>
</organism>
<dbReference type="InterPro" id="IPR039123">
    <property type="entry name" value="PPTC7"/>
</dbReference>
<keyword evidence="1" id="KW-0464">Manganese</keyword>
<dbReference type="Proteomes" id="UP000054279">
    <property type="component" value="Unassembled WGS sequence"/>
</dbReference>
<dbReference type="SUPFAM" id="SSF81606">
    <property type="entry name" value="PP2C-like"/>
    <property type="match status" value="1"/>
</dbReference>